<comment type="caution">
    <text evidence="1">The sequence shown here is derived from an EMBL/GenBank/DDBJ whole genome shotgun (WGS) entry which is preliminary data.</text>
</comment>
<gene>
    <name evidence="1" type="ORF">QDQ28_13145</name>
</gene>
<reference evidence="1" key="1">
    <citation type="submission" date="2023-04" db="EMBL/GenBank/DDBJ databases">
        <title>Epidemiological investigation of Clostridium perfringens isolated from cattle.</title>
        <authorList>
            <person name="Tian R."/>
        </authorList>
    </citation>
    <scope>NUCLEOTIDE SEQUENCE</scope>
    <source>
        <strain evidence="1">ZWCP172</strain>
    </source>
</reference>
<sequence length="247" mass="29121">MKVFINCMKCLEEFRLPNINFIESEINDDGIYKATCNHGHETVTFLQQDKFEVLFDMGAMALIDGYPREAVSSFAASLERFYEFCIKVFLLKRRVNMDKFNNTWKLVSSQSERQLGAFYFLYLDVLGEIPKSINKRQVEFRNKVIHKGYIPKYDEVVKYADCLLTYMYEILKELRECCKEEIHQVTFNKLNNMSKEFIKDGKITTKISTMSISTIINLVASDECFAKKSFMEALEDMKEYYLKFYSK</sequence>
<proteinExistence type="predicted"/>
<dbReference type="AlphaFoldDB" id="A0AAP4EG20"/>
<evidence type="ECO:0000313" key="2">
    <source>
        <dbReference type="Proteomes" id="UP001222958"/>
    </source>
</evidence>
<dbReference type="Proteomes" id="UP001222958">
    <property type="component" value="Unassembled WGS sequence"/>
</dbReference>
<evidence type="ECO:0000313" key="1">
    <source>
        <dbReference type="EMBL" id="MDH2337128.1"/>
    </source>
</evidence>
<dbReference type="EMBL" id="JARVUX010000008">
    <property type="protein sequence ID" value="MDH2337128.1"/>
    <property type="molecule type" value="Genomic_DNA"/>
</dbReference>
<dbReference type="RefSeq" id="WP_208361512.1">
    <property type="nucleotide sequence ID" value="NZ_JAENQB010000007.1"/>
</dbReference>
<name>A0AAP4EG20_CLOPF</name>
<accession>A0AAP4EG20</accession>
<protein>
    <submittedName>
        <fullName evidence="1">Uncharacterized protein</fullName>
    </submittedName>
</protein>
<organism evidence="1 2">
    <name type="scientific">Clostridium perfringens</name>
    <dbReference type="NCBI Taxonomy" id="1502"/>
    <lineage>
        <taxon>Bacteria</taxon>
        <taxon>Bacillati</taxon>
        <taxon>Bacillota</taxon>
        <taxon>Clostridia</taxon>
        <taxon>Eubacteriales</taxon>
        <taxon>Clostridiaceae</taxon>
        <taxon>Clostridium</taxon>
    </lineage>
</organism>